<protein>
    <submittedName>
        <fullName evidence="1">Uncharacterized protein</fullName>
    </submittedName>
</protein>
<dbReference type="Proteomes" id="UP000186922">
    <property type="component" value="Unassembled WGS sequence"/>
</dbReference>
<name>A0A1D1UXK7_RAMVA</name>
<dbReference type="AlphaFoldDB" id="A0A1D1UXK7"/>
<dbReference type="EMBL" id="BDGG01000002">
    <property type="protein sequence ID" value="GAU93155.1"/>
    <property type="molecule type" value="Genomic_DNA"/>
</dbReference>
<gene>
    <name evidence="1" type="primary">RvY_05138-1</name>
    <name evidence="1" type="synonym">RvY_05138.1</name>
    <name evidence="1" type="ORF">RvY_05138</name>
</gene>
<comment type="caution">
    <text evidence="1">The sequence shown here is derived from an EMBL/GenBank/DDBJ whole genome shotgun (WGS) entry which is preliminary data.</text>
</comment>
<sequence>MDVTDAAASVEDWDSLKYTVTLRKKPLEADGRASAGQVVKSLEVATG</sequence>
<keyword evidence="2" id="KW-1185">Reference proteome</keyword>
<evidence type="ECO:0000313" key="1">
    <source>
        <dbReference type="EMBL" id="GAU93155.1"/>
    </source>
</evidence>
<reference evidence="1 2" key="1">
    <citation type="journal article" date="2016" name="Nat. Commun.">
        <title>Extremotolerant tardigrade genome and improved radiotolerance of human cultured cells by tardigrade-unique protein.</title>
        <authorList>
            <person name="Hashimoto T."/>
            <person name="Horikawa D.D."/>
            <person name="Saito Y."/>
            <person name="Kuwahara H."/>
            <person name="Kozuka-Hata H."/>
            <person name="Shin-I T."/>
            <person name="Minakuchi Y."/>
            <person name="Ohishi K."/>
            <person name="Motoyama A."/>
            <person name="Aizu T."/>
            <person name="Enomoto A."/>
            <person name="Kondo K."/>
            <person name="Tanaka S."/>
            <person name="Hara Y."/>
            <person name="Koshikawa S."/>
            <person name="Sagara H."/>
            <person name="Miura T."/>
            <person name="Yokobori S."/>
            <person name="Miyagawa K."/>
            <person name="Suzuki Y."/>
            <person name="Kubo T."/>
            <person name="Oyama M."/>
            <person name="Kohara Y."/>
            <person name="Fujiyama A."/>
            <person name="Arakawa K."/>
            <person name="Katayama T."/>
            <person name="Toyoda A."/>
            <person name="Kunieda T."/>
        </authorList>
    </citation>
    <scope>NUCLEOTIDE SEQUENCE [LARGE SCALE GENOMIC DNA]</scope>
    <source>
        <strain evidence="1 2">YOKOZUNA-1</strain>
    </source>
</reference>
<evidence type="ECO:0000313" key="2">
    <source>
        <dbReference type="Proteomes" id="UP000186922"/>
    </source>
</evidence>
<organism evidence="1 2">
    <name type="scientific">Ramazzottius varieornatus</name>
    <name type="common">Water bear</name>
    <name type="synonym">Tardigrade</name>
    <dbReference type="NCBI Taxonomy" id="947166"/>
    <lineage>
        <taxon>Eukaryota</taxon>
        <taxon>Metazoa</taxon>
        <taxon>Ecdysozoa</taxon>
        <taxon>Tardigrada</taxon>
        <taxon>Eutardigrada</taxon>
        <taxon>Parachela</taxon>
        <taxon>Hypsibioidea</taxon>
        <taxon>Ramazzottiidae</taxon>
        <taxon>Ramazzottius</taxon>
    </lineage>
</organism>
<accession>A0A1D1UXK7</accession>
<proteinExistence type="predicted"/>